<keyword evidence="4" id="KW-1185">Reference proteome</keyword>
<dbReference type="Gene3D" id="3.40.33.10">
    <property type="entry name" value="CAP"/>
    <property type="match status" value="1"/>
</dbReference>
<dbReference type="FunCoup" id="Q20609">
    <property type="interactions" value="91"/>
</dbReference>
<dbReference type="KEGG" id="cel:CELE_F49E11.5"/>
<dbReference type="OMA" id="ANLWESE"/>
<dbReference type="WormBase" id="F49E11.5">
    <property type="protein sequence ID" value="CE05901"/>
    <property type="gene ID" value="WBGene00009891"/>
    <property type="gene designation" value="scl-10"/>
</dbReference>
<protein>
    <submittedName>
        <fullName evidence="3">SCP domain-containing protein</fullName>
    </submittedName>
</protein>
<dbReference type="InterPro" id="IPR002413">
    <property type="entry name" value="V5_allergen-like"/>
</dbReference>
<sequence>MNCYFRLICLLIFSFCETLCEFSETGKNYILSRHNYLRSQIALGKYVAGNSTKPSASNMMKLIWDTTLETTAQDYSTGCPTGHSASRANIGENMYWWTSPVVTQTDAELLGNRSANLWESEFQRFGWNGNLLTEELFNSGIGHATQMAWATTNKIGCGISKCSSDSFGTQYVVVCLYSPAGNYIGMDIYKSGETCSNCPDGTNCESSTGLCV</sequence>
<dbReference type="SUPFAM" id="SSF55797">
    <property type="entry name" value="PR-1-like"/>
    <property type="match status" value="1"/>
</dbReference>
<dbReference type="InterPro" id="IPR001283">
    <property type="entry name" value="CRISP-related"/>
</dbReference>
<dbReference type="PRINTS" id="PR00837">
    <property type="entry name" value="V5TPXLIKE"/>
</dbReference>
<gene>
    <name evidence="3 5" type="primary">scl-10</name>
    <name evidence="3" type="ORF">CELE_F49E11.5</name>
    <name evidence="5" type="ORF">F49E11.5</name>
</gene>
<dbReference type="GeneID" id="186049"/>
<dbReference type="Proteomes" id="UP000001940">
    <property type="component" value="Chromosome IV"/>
</dbReference>
<dbReference type="PaxDb" id="6239-F49E11.5"/>
<proteinExistence type="predicted"/>
<dbReference type="RefSeq" id="NP_502498.1">
    <property type="nucleotide sequence ID" value="NM_070097.2"/>
</dbReference>
<dbReference type="OrthoDB" id="5853705at2759"/>
<accession>Q20609</accession>
<dbReference type="PANTHER" id="PTHR10334">
    <property type="entry name" value="CYSTEINE-RICH SECRETORY PROTEIN-RELATED"/>
    <property type="match status" value="1"/>
</dbReference>
<dbReference type="CDD" id="cd05380">
    <property type="entry name" value="CAP_euk"/>
    <property type="match status" value="1"/>
</dbReference>
<evidence type="ECO:0000259" key="2">
    <source>
        <dbReference type="SMART" id="SM00198"/>
    </source>
</evidence>
<dbReference type="eggNOG" id="KOG3017">
    <property type="taxonomic scope" value="Eukaryota"/>
</dbReference>
<evidence type="ECO:0000313" key="4">
    <source>
        <dbReference type="Proteomes" id="UP000001940"/>
    </source>
</evidence>
<dbReference type="Pfam" id="PF00188">
    <property type="entry name" value="CAP"/>
    <property type="match status" value="1"/>
</dbReference>
<organism evidence="3 4">
    <name type="scientific">Caenorhabditis elegans</name>
    <dbReference type="NCBI Taxonomy" id="6239"/>
    <lineage>
        <taxon>Eukaryota</taxon>
        <taxon>Metazoa</taxon>
        <taxon>Ecdysozoa</taxon>
        <taxon>Nematoda</taxon>
        <taxon>Chromadorea</taxon>
        <taxon>Rhabditida</taxon>
        <taxon>Rhabditina</taxon>
        <taxon>Rhabditomorpha</taxon>
        <taxon>Rhabditoidea</taxon>
        <taxon>Rhabditidae</taxon>
        <taxon>Peloderinae</taxon>
        <taxon>Caenorhabditis</taxon>
    </lineage>
</organism>
<dbReference type="HOGENOM" id="CLU_035730_7_1_1"/>
<reference evidence="3 4" key="1">
    <citation type="journal article" date="1998" name="Science">
        <title>Genome sequence of the nematode C. elegans: a platform for investigating biology.</title>
        <authorList>
            <consortium name="The C. elegans sequencing consortium"/>
            <person name="Sulson J.E."/>
            <person name="Waterston R."/>
        </authorList>
    </citation>
    <scope>NUCLEOTIDE SEQUENCE [LARGE SCALE GENOMIC DNA]</scope>
    <source>
        <strain evidence="3 4">Bristol N2</strain>
    </source>
</reference>
<dbReference type="AGR" id="WB:WBGene00009891"/>
<dbReference type="PRINTS" id="PR00838">
    <property type="entry name" value="V5ALLERGEN"/>
</dbReference>
<dbReference type="EMBL" id="BX284604">
    <property type="protein sequence ID" value="CAA94349.1"/>
    <property type="molecule type" value="Genomic_DNA"/>
</dbReference>
<dbReference type="UCSC" id="F49E11.5">
    <property type="organism name" value="c. elegans"/>
</dbReference>
<name>Q20609_CAEEL</name>
<keyword evidence="1" id="KW-0732">Signal</keyword>
<feature type="domain" description="SCP" evidence="2">
    <location>
        <begin position="25"/>
        <end position="185"/>
    </location>
</feature>
<dbReference type="PhylomeDB" id="Q20609"/>
<evidence type="ECO:0000313" key="3">
    <source>
        <dbReference type="EMBL" id="CAA94349.1"/>
    </source>
</evidence>
<dbReference type="GO" id="GO:0005615">
    <property type="term" value="C:extracellular space"/>
    <property type="evidence" value="ECO:0000318"/>
    <property type="project" value="GO_Central"/>
</dbReference>
<feature type="chain" id="PRO_5004198953" evidence="1">
    <location>
        <begin position="19"/>
        <end position="212"/>
    </location>
</feature>
<dbReference type="CTD" id="186049"/>
<evidence type="ECO:0000313" key="5">
    <source>
        <dbReference type="WormBase" id="F49E11.5"/>
    </source>
</evidence>
<dbReference type="InParanoid" id="Q20609"/>
<dbReference type="InterPro" id="IPR035940">
    <property type="entry name" value="CAP_sf"/>
</dbReference>
<dbReference type="PIR" id="T22437">
    <property type="entry name" value="T22437"/>
</dbReference>
<dbReference type="FunFam" id="3.40.33.10:FF:000013">
    <property type="entry name" value="SCP-Like extracellular protein"/>
    <property type="match status" value="1"/>
</dbReference>
<dbReference type="Bgee" id="WBGene00009891">
    <property type="expression patterns" value="Expressed in larva and 1 other cell type or tissue"/>
</dbReference>
<dbReference type="Reactome" id="R-CEL-6798695">
    <property type="pathway name" value="Neutrophil degranulation"/>
</dbReference>
<dbReference type="AlphaFoldDB" id="Q20609"/>
<dbReference type="SMR" id="Q20609"/>
<evidence type="ECO:0000256" key="1">
    <source>
        <dbReference type="SAM" id="SignalP"/>
    </source>
</evidence>
<feature type="signal peptide" evidence="1">
    <location>
        <begin position="1"/>
        <end position="18"/>
    </location>
</feature>
<dbReference type="InterPro" id="IPR014044">
    <property type="entry name" value="CAP_dom"/>
</dbReference>
<dbReference type="SMART" id="SM00198">
    <property type="entry name" value="SCP"/>
    <property type="match status" value="1"/>
</dbReference>